<dbReference type="GO" id="GO:0004190">
    <property type="term" value="F:aspartic-type endopeptidase activity"/>
    <property type="evidence" value="ECO:0007669"/>
    <property type="project" value="InterPro"/>
</dbReference>
<dbReference type="OrthoDB" id="125591at2759"/>
<feature type="compositionally biased region" description="Polar residues" evidence="1">
    <location>
        <begin position="530"/>
        <end position="539"/>
    </location>
</feature>
<dbReference type="Pfam" id="PF03732">
    <property type="entry name" value="Retrotrans_gag"/>
    <property type="match status" value="1"/>
</dbReference>
<evidence type="ECO:0000256" key="1">
    <source>
        <dbReference type="SAM" id="MobiDB-lite"/>
    </source>
</evidence>
<dbReference type="AlphaFoldDB" id="A0A2P4YQ90"/>
<dbReference type="InterPro" id="IPR005162">
    <property type="entry name" value="Retrotrans_gag_dom"/>
</dbReference>
<feature type="region of interest" description="Disordered" evidence="1">
    <location>
        <begin position="172"/>
        <end position="198"/>
    </location>
</feature>
<dbReference type="CDD" id="cd00303">
    <property type="entry name" value="retropepsin_like"/>
    <property type="match status" value="1"/>
</dbReference>
<comment type="caution">
    <text evidence="3">The sequence shown here is derived from an EMBL/GenBank/DDBJ whole genome shotgun (WGS) entry which is preliminary data.</text>
</comment>
<feature type="non-terminal residue" evidence="3">
    <location>
        <position position="833"/>
    </location>
</feature>
<feature type="region of interest" description="Disordered" evidence="1">
    <location>
        <begin position="228"/>
        <end position="261"/>
    </location>
</feature>
<feature type="region of interest" description="Disordered" evidence="1">
    <location>
        <begin position="1"/>
        <end position="61"/>
    </location>
</feature>
<evidence type="ECO:0000313" key="3">
    <source>
        <dbReference type="EMBL" id="POM79970.1"/>
    </source>
</evidence>
<dbReference type="Gene3D" id="2.40.70.10">
    <property type="entry name" value="Acid Proteases"/>
    <property type="match status" value="1"/>
</dbReference>
<protein>
    <recommendedName>
        <fullName evidence="2">Retrotransposon gag domain-containing protein</fullName>
    </recommendedName>
</protein>
<evidence type="ECO:0000259" key="2">
    <source>
        <dbReference type="Pfam" id="PF03732"/>
    </source>
</evidence>
<feature type="compositionally biased region" description="Acidic residues" evidence="1">
    <location>
        <begin position="245"/>
        <end position="257"/>
    </location>
</feature>
<feature type="region of interest" description="Disordered" evidence="1">
    <location>
        <begin position="530"/>
        <end position="611"/>
    </location>
</feature>
<dbReference type="SUPFAM" id="SSF50630">
    <property type="entry name" value="Acid proteases"/>
    <property type="match status" value="1"/>
</dbReference>
<feature type="domain" description="Retrotransposon gag" evidence="2">
    <location>
        <begin position="333"/>
        <end position="405"/>
    </location>
</feature>
<gene>
    <name evidence="3" type="ORF">PHPALM_2250</name>
</gene>
<feature type="compositionally biased region" description="Basic and acidic residues" evidence="1">
    <location>
        <begin position="463"/>
        <end position="513"/>
    </location>
</feature>
<dbReference type="InterPro" id="IPR021109">
    <property type="entry name" value="Peptidase_aspartic_dom_sf"/>
</dbReference>
<reference evidence="3 4" key="1">
    <citation type="journal article" date="2017" name="Genome Biol. Evol.">
        <title>Phytophthora megakarya and P. palmivora, closely related causal agents of cacao black pod rot, underwent increases in genome sizes and gene numbers by different mechanisms.</title>
        <authorList>
            <person name="Ali S.S."/>
            <person name="Shao J."/>
            <person name="Lary D.J."/>
            <person name="Kronmiller B."/>
            <person name="Shen D."/>
            <person name="Strem M.D."/>
            <person name="Amoako-Attah I."/>
            <person name="Akrofi A.Y."/>
            <person name="Begoude B.A."/>
            <person name="Ten Hoopen G.M."/>
            <person name="Coulibaly K."/>
            <person name="Kebe B.I."/>
            <person name="Melnick R.L."/>
            <person name="Guiltinan M.J."/>
            <person name="Tyler B.M."/>
            <person name="Meinhardt L.W."/>
            <person name="Bailey B.A."/>
        </authorList>
    </citation>
    <scope>NUCLEOTIDE SEQUENCE [LARGE SCALE GENOMIC DNA]</scope>
    <source>
        <strain evidence="4">sbr112.9</strain>
    </source>
</reference>
<dbReference type="PROSITE" id="PS00141">
    <property type="entry name" value="ASP_PROTEASE"/>
    <property type="match status" value="1"/>
</dbReference>
<keyword evidence="4" id="KW-1185">Reference proteome</keyword>
<sequence>MKTSADEEVDDDEVGGLSVIVGKSGAPRPVSRRLDDELDEVGPARALAPDERAVTGYRPPVNGDTPSAYRALGQVMRSMTSSSAWITMFAPREEGGAKWAQLEKELMRPIDSTSIGALAEGTKRLLEAMGCECTMAPTKPALEVWDISDVSTEVTKWKRKLKDTFGVRGLPSTNLKEADPRTIPLPETPKKAKAVSQFATPPTKKEVFSTSAASPYFVDSHMVSPKKRFPVVSPKNTRRGRRVDEDDDDEDEADYNDIGDPLSDLATQIRRTYLLDNEEDAQRVTVTNHISLRKLTKFSGTRHRSERSLQWLKKFVYEMEGTNTSQSRWCEAFQLCMEEGASHWVRQLPKKTRKSWPLLCEAFMTYYCSQHDQTPEDRYYTAERDVGEHICDYLLRLNGYARSANISYEFGGPIGRRHVKRFLDTCNEDELVAQLIPQRFDNIANVEAVINDKLVADRRKKGGDRSSTKTSREGSRRSDYNRREDRRSEREDRRKDRDDRRGDSKSRRDDRYGRQVTIVDASVDDLYDTLQNRLSTTPRPRNDYDDGDYERNHSDESSQSGSSSDGDHMDVANTGCLPGRSDQQSQFASRKDSSPHHVQRNDQRHLRGDSERRGRFEYGPCAACGDPRHSAHRCWRKCQFCTQVHAQGQCEHHKLYEEAVKFLKSKHDKDTLPYFHKQFKRTRPTTITGLGTNGQPQFSEPAVEANFVFAYVRQGKWLEYEDTKKIECEYGGEQKPGGRRALLKSSERVSEPIGIITSTTVGDPRSNRRYKPMKLLPGERHGWWSKKQFDRRRRMRALVMGAVNDKRTKILLDSGANISAISEAFARKLRLRR</sequence>
<dbReference type="EMBL" id="NCKW01000829">
    <property type="protein sequence ID" value="POM79970.1"/>
    <property type="molecule type" value="Genomic_DNA"/>
</dbReference>
<feature type="compositionally biased region" description="Acidic residues" evidence="1">
    <location>
        <begin position="1"/>
        <end position="14"/>
    </location>
</feature>
<proteinExistence type="predicted"/>
<dbReference type="InterPro" id="IPR001969">
    <property type="entry name" value="Aspartic_peptidase_AS"/>
</dbReference>
<accession>A0A2P4YQ90</accession>
<dbReference type="GO" id="GO:0006508">
    <property type="term" value="P:proteolysis"/>
    <property type="evidence" value="ECO:0007669"/>
    <property type="project" value="InterPro"/>
</dbReference>
<organism evidence="3 4">
    <name type="scientific">Phytophthora palmivora</name>
    <dbReference type="NCBI Taxonomy" id="4796"/>
    <lineage>
        <taxon>Eukaryota</taxon>
        <taxon>Sar</taxon>
        <taxon>Stramenopiles</taxon>
        <taxon>Oomycota</taxon>
        <taxon>Peronosporomycetes</taxon>
        <taxon>Peronosporales</taxon>
        <taxon>Peronosporaceae</taxon>
        <taxon>Phytophthora</taxon>
    </lineage>
</organism>
<name>A0A2P4YQ90_9STRA</name>
<dbReference type="Proteomes" id="UP000237271">
    <property type="component" value="Unassembled WGS sequence"/>
</dbReference>
<feature type="compositionally biased region" description="Basic and acidic residues" evidence="1">
    <location>
        <begin position="540"/>
        <end position="556"/>
    </location>
</feature>
<evidence type="ECO:0000313" key="4">
    <source>
        <dbReference type="Proteomes" id="UP000237271"/>
    </source>
</evidence>
<feature type="compositionally biased region" description="Basic and acidic residues" evidence="1">
    <location>
        <begin position="589"/>
        <end position="611"/>
    </location>
</feature>
<feature type="region of interest" description="Disordered" evidence="1">
    <location>
        <begin position="458"/>
        <end position="516"/>
    </location>
</feature>